<proteinExistence type="predicted"/>
<evidence type="ECO:0000313" key="2">
    <source>
        <dbReference type="Proteomes" id="UP001208689"/>
    </source>
</evidence>
<protein>
    <recommendedName>
        <fullName evidence="3">Polyvalent protein metallopeptidase domain-containing protein</fullName>
    </recommendedName>
</protein>
<accession>A0ABY6HKZ4</accession>
<keyword evidence="2" id="KW-1185">Reference proteome</keyword>
<dbReference type="EMBL" id="CP104013">
    <property type="protein sequence ID" value="UYP44188.1"/>
    <property type="molecule type" value="Genomic_DNA"/>
</dbReference>
<sequence length="354" mass="42216">MTIIKNRNSLTKFLRTNSKKIFETLKSSDYIIFEDDENTVQIQPNKEISLYHSNYYTPSIPYSIFNQGICELSMQEKRFKTRQWITRDAVQKVGYCINSYEQPTFIAGSIRNYHYYKQMEKFNKLPKEEQHPWKEPIEYDIKLFEVWNIDQVNPLLRPKFRIVKKATDIITQMQNIPKIINISQGIPRYRYDYEKNIDEILIKHINSYEGMTYQYYRDFFHELIHSLTHKDRRGRDWGKAKYEKKIIEANYDESKKQEILERNGILVKAKEEFCAEFGSALLSLYCGIRSTGIRKSNIEYLKNFEERLKKKPDLLLIVCNEANASVKHILNKSSTKFTQDANIDILDEKIVNLY</sequence>
<dbReference type="Proteomes" id="UP001208689">
    <property type="component" value="Chromosome"/>
</dbReference>
<gene>
    <name evidence="1" type="ORF">NEF87_000473</name>
</gene>
<name>A0ABY6HKZ4_9ARCH</name>
<evidence type="ECO:0008006" key="3">
    <source>
        <dbReference type="Google" id="ProtNLM"/>
    </source>
</evidence>
<evidence type="ECO:0000313" key="1">
    <source>
        <dbReference type="EMBL" id="UYP44188.1"/>
    </source>
</evidence>
<reference evidence="1" key="1">
    <citation type="submission" date="2022-09" db="EMBL/GenBank/DDBJ databases">
        <title>Actin cytoskeleton and complex cell architecture in an #Asgard archaeon.</title>
        <authorList>
            <person name="Ponce Toledo R.I."/>
            <person name="Schleper C."/>
            <person name="Rodrigues Oliveira T."/>
            <person name="Wollweber F."/>
            <person name="Xu J."/>
            <person name="Rittmann S."/>
            <person name="Klingl A."/>
            <person name="Pilhofer M."/>
        </authorList>
    </citation>
    <scope>NUCLEOTIDE SEQUENCE</scope>
    <source>
        <strain evidence="1">B-35</strain>
    </source>
</reference>
<organism evidence="1 2">
    <name type="scientific">Candidatus Lokiarchaeum ossiferum</name>
    <dbReference type="NCBI Taxonomy" id="2951803"/>
    <lineage>
        <taxon>Archaea</taxon>
        <taxon>Promethearchaeati</taxon>
        <taxon>Promethearchaeota</taxon>
        <taxon>Promethearchaeia</taxon>
        <taxon>Promethearchaeales</taxon>
        <taxon>Promethearchaeaceae</taxon>
        <taxon>Candidatus Lokiarchaeum</taxon>
    </lineage>
</organism>